<dbReference type="RefSeq" id="WP_241410253.1">
    <property type="nucleotide sequence ID" value="NZ_JAKZGO010000003.1"/>
</dbReference>
<proteinExistence type="predicted"/>
<dbReference type="Gene3D" id="2.60.40.1930">
    <property type="match status" value="1"/>
</dbReference>
<accession>A0ABS9V8X9</accession>
<organism evidence="1 2">
    <name type="scientific">Belliella alkalica</name>
    <dbReference type="NCBI Taxonomy" id="1730871"/>
    <lineage>
        <taxon>Bacteria</taxon>
        <taxon>Pseudomonadati</taxon>
        <taxon>Bacteroidota</taxon>
        <taxon>Cytophagia</taxon>
        <taxon>Cytophagales</taxon>
        <taxon>Cyclobacteriaceae</taxon>
        <taxon>Belliella</taxon>
    </lineage>
</organism>
<evidence type="ECO:0000313" key="2">
    <source>
        <dbReference type="Proteomes" id="UP001165430"/>
    </source>
</evidence>
<reference evidence="1" key="1">
    <citation type="submission" date="2022-03" db="EMBL/GenBank/DDBJ databases">
        <title>De novo assembled genomes of Belliella spp. (Cyclobacteriaceae) strains.</title>
        <authorList>
            <person name="Szabo A."/>
            <person name="Korponai K."/>
            <person name="Felfoldi T."/>
        </authorList>
    </citation>
    <scope>NUCLEOTIDE SEQUENCE</scope>
    <source>
        <strain evidence="1">DSM 111903</strain>
    </source>
</reference>
<protein>
    <recommendedName>
        <fullName evidence="3">MG2 domain protein</fullName>
    </recommendedName>
</protein>
<gene>
    <name evidence="1" type="ORF">MM213_04350</name>
</gene>
<sequence>MQLDNEIYENDETIWFKAIVLNSFDHKPTTLSGVLIVELISDSKEILQSKLIKLEEGIGLGHFDLDAEYQAGTFLLRAYTEWDRNFEDKFIFEKYIKIYSTSQKVDLIEDTEIFHQSSFPNLTVRYNSDFGDTIDIKKYSLKYSNDKIERKVIIQKDKNGRFFSELFFDEDLSNLKLSLVTDNKILETKYIRINEDDFDLQFFPEGGELVNGIVSRVGFKFCDKYGKGFQGIFELLSEDGDVLHKSESNHLGMGSFYFYPNHKEKYSVRAKSLNDSIWQRQKFIDVNNFGTVLSVDKNSDVFKLGIQSTNSHDSISIEVISRGYNFFNLKGKLSDGKFYATINCGDLPEGLLVLRVLSEKDNSIAERLIFNEREDQRLIISHRYGNDKNELFQRDKSEFSFEVLEPNGKISEANLSIKVINIDQLGDVQKGVNSIVSHVLLTSELNGIIEKPYEYFTQGRVVNYKYLDDLLLTQGWRKYNYSELGSEIIEFSPEKGLEISGTVKGISARKSTRQGIDLTMMSFGTITDIQNQKSDSLGMFYFPLRDEYGEKIDVLIQSKKKEGGRNLEYNISIEERLSPEVNFQEDFEMDMISPKVKYFLEQNQLRRSIDNAFRLEEAGFELEEVEVRDTRLSPEREKLYKDHGEPDVVIDGDEIREEEKKWSFGLYSVLKFSFPKDIQIYTDFDLQPGGGLRAKVIGGGDVDIVVIDGIAIKRDEYKFVDGIPPSEVTSVEIIRFAQDFAPLWWTTDLGNEPPKSLNIIAIFTQAGKGLSGAYRRQGVSEFSVPVFAMVKEYYTPKYDVLNSESWIKPDLRAILHWERSKNTINGKAETSYYNGDLTGDVRVIIEAVSNEGKIGYYEFEYEVLDRKSKKE</sequence>
<comment type="caution">
    <text evidence="1">The sequence shown here is derived from an EMBL/GenBank/DDBJ whole genome shotgun (WGS) entry which is preliminary data.</text>
</comment>
<evidence type="ECO:0008006" key="3">
    <source>
        <dbReference type="Google" id="ProtNLM"/>
    </source>
</evidence>
<evidence type="ECO:0000313" key="1">
    <source>
        <dbReference type="EMBL" id="MCH7412704.1"/>
    </source>
</evidence>
<dbReference type="Proteomes" id="UP001165430">
    <property type="component" value="Unassembled WGS sequence"/>
</dbReference>
<dbReference type="EMBL" id="JAKZGO010000003">
    <property type="protein sequence ID" value="MCH7412704.1"/>
    <property type="molecule type" value="Genomic_DNA"/>
</dbReference>
<name>A0ABS9V8X9_9BACT</name>
<keyword evidence="2" id="KW-1185">Reference proteome</keyword>